<dbReference type="EMBL" id="CAJNBH010000001">
    <property type="protein sequence ID" value="CAE6696217.1"/>
    <property type="molecule type" value="Genomic_DNA"/>
</dbReference>
<organism evidence="1 2">
    <name type="scientific">Paraburkholderia nemoris</name>
    <dbReference type="NCBI Taxonomy" id="2793076"/>
    <lineage>
        <taxon>Bacteria</taxon>
        <taxon>Pseudomonadati</taxon>
        <taxon>Pseudomonadota</taxon>
        <taxon>Betaproteobacteria</taxon>
        <taxon>Burkholderiales</taxon>
        <taxon>Burkholderiaceae</taxon>
        <taxon>Paraburkholderia</taxon>
    </lineage>
</organism>
<proteinExistence type="predicted"/>
<gene>
    <name evidence="1" type="ORF">R69776_00489</name>
</gene>
<accession>A0ABM8QGQ0</accession>
<dbReference type="Proteomes" id="UP000673821">
    <property type="component" value="Unassembled WGS sequence"/>
</dbReference>
<sequence length="45" mass="5199">MKFGLGSLEPRAKAVFLRGVVLCLVRYVVRRINETHGKPARYRKL</sequence>
<evidence type="ECO:0000313" key="1">
    <source>
        <dbReference type="EMBL" id="CAE6696217.1"/>
    </source>
</evidence>
<comment type="caution">
    <text evidence="1">The sequence shown here is derived from an EMBL/GenBank/DDBJ whole genome shotgun (WGS) entry which is preliminary data.</text>
</comment>
<name>A0ABM8QGQ0_9BURK</name>
<keyword evidence="2" id="KW-1185">Reference proteome</keyword>
<reference evidence="1 2" key="1">
    <citation type="submission" date="2021-02" db="EMBL/GenBank/DDBJ databases">
        <authorList>
            <person name="Vanwijnsberghe S."/>
        </authorList>
    </citation>
    <scope>NUCLEOTIDE SEQUENCE [LARGE SCALE GENOMIC DNA]</scope>
    <source>
        <strain evidence="1 2">R-69776</strain>
    </source>
</reference>
<protein>
    <recommendedName>
        <fullName evidence="3">Transposase</fullName>
    </recommendedName>
</protein>
<evidence type="ECO:0008006" key="3">
    <source>
        <dbReference type="Google" id="ProtNLM"/>
    </source>
</evidence>
<evidence type="ECO:0000313" key="2">
    <source>
        <dbReference type="Proteomes" id="UP000673821"/>
    </source>
</evidence>
<dbReference type="RefSeq" id="WP_200574187.1">
    <property type="nucleotide sequence ID" value="NZ_JAQQDT010000003.1"/>
</dbReference>